<comment type="caution">
    <text evidence="4">The sequence shown here is derived from an EMBL/GenBank/DDBJ whole genome shotgun (WGS) entry which is preliminary data.</text>
</comment>
<reference evidence="4 5" key="1">
    <citation type="journal article" date="2014" name="Proc. Natl. Acad. Sci. U.S.A.">
        <title>Trajectory and genomic determinants of fungal-pathogen speciation and host adaptation.</title>
        <authorList>
            <person name="Hu X."/>
            <person name="Xiao G."/>
            <person name="Zheng P."/>
            <person name="Shang Y."/>
            <person name="Su Y."/>
            <person name="Zhang X."/>
            <person name="Liu X."/>
            <person name="Zhan S."/>
            <person name="St Leger R.J."/>
            <person name="Wang C."/>
        </authorList>
    </citation>
    <scope>NUCLEOTIDE SEQUENCE [LARGE SCALE GENOMIC DNA]</scope>
    <source>
        <strain evidence="4 5">ARSEF 1941</strain>
    </source>
</reference>
<dbReference type="EMBL" id="AZHE01000003">
    <property type="protein sequence ID" value="KHO00172.1"/>
    <property type="molecule type" value="Genomic_DNA"/>
</dbReference>
<feature type="compositionally biased region" description="Polar residues" evidence="2">
    <location>
        <begin position="130"/>
        <end position="147"/>
    </location>
</feature>
<feature type="region of interest" description="Disordered" evidence="2">
    <location>
        <begin position="247"/>
        <end position="430"/>
    </location>
</feature>
<feature type="compositionally biased region" description="Basic and acidic residues" evidence="2">
    <location>
        <begin position="175"/>
        <end position="186"/>
    </location>
</feature>
<sequence>MNRLDLEASKKQAKDAILRLLPLHITFQNYIMEGIDEELLKSLFEDLGLKIPETTTVTSKPEEKKSATSKVTEETSSPKALDVGKRNPPKSAVVDPSESRKDRIARLLAAKGSKQSSTPASTPADDTVIPKSTKSMATSAKPTLSQSEKSRLLQQKMDALKKAREAVTQRNSTQPDERDFRKRDSTPEAPFRTRGHDKSFSAPQNDALPSIIPGLSWSPSKQGSELPPALQQSTATLQVADLSHVRSAPAFDQKTESRPFLIDVSEGEGDDDEQEMDIDSASQTETPPDMPNTPNQQYDSLRNAQAAADSSTTRQVRSPASASTPLRSASRNNGSDLESMNKQIEEMKRKIAEAEARKKAKDSRQGSPALYQPNDSPVEDASDTTSRPAALSRSYGELGHRPRAARGPGNERRSQSRAASERLPLIESRRRKQRLKLKALQFEIARIEQELEEDMLEEERLKGELLTSESDKEVETAAPVERSSSEPFKPEQPDDVEDVVGEQSLPSRGLPVAIEPTAGVGSSDAGNEGVVSTTTPPEANDMSPMTCPATEAPVRSSQASPVHSDSPEDVDMEDAGYSADEDVEENFEEDYEPPEANTSSAASAVASNHDLLEQGCAMLSQAEDVPKAGPVTSDAGPTFSSGFDLPEPASTTEPGEPVTSKTSFVPYETPLQYFHAYRFHPSFNRDVAGGLRSLTYSNEIDVKKELCPDDLAGQKCPRGSQCDFQHFDTMQAPDDQILLQLGAADHYGEEQRQKYIAGLTQLLTDFRRRKVKDFNTVGQGIIDFRARFLGDRTKILPLGSVNL</sequence>
<gene>
    <name evidence="4" type="ORF">MAM_02095</name>
</gene>
<dbReference type="Proteomes" id="UP000030816">
    <property type="component" value="Unassembled WGS sequence"/>
</dbReference>
<keyword evidence="5" id="KW-1185">Reference proteome</keyword>
<feature type="domain" description="C3H1-type" evidence="3">
    <location>
        <begin position="701"/>
        <end position="729"/>
    </location>
</feature>
<organism evidence="4 5">
    <name type="scientific">Metarhizium album (strain ARSEF 1941)</name>
    <dbReference type="NCBI Taxonomy" id="1081103"/>
    <lineage>
        <taxon>Eukaryota</taxon>
        <taxon>Fungi</taxon>
        <taxon>Dikarya</taxon>
        <taxon>Ascomycota</taxon>
        <taxon>Pezizomycotina</taxon>
        <taxon>Sordariomycetes</taxon>
        <taxon>Hypocreomycetidae</taxon>
        <taxon>Hypocreales</taxon>
        <taxon>Clavicipitaceae</taxon>
        <taxon>Metarhizium</taxon>
    </lineage>
</organism>
<evidence type="ECO:0000259" key="3">
    <source>
        <dbReference type="PROSITE" id="PS50103"/>
    </source>
</evidence>
<feature type="compositionally biased region" description="Basic and acidic residues" evidence="2">
    <location>
        <begin position="158"/>
        <end position="167"/>
    </location>
</feature>
<evidence type="ECO:0000313" key="5">
    <source>
        <dbReference type="Proteomes" id="UP000030816"/>
    </source>
</evidence>
<feature type="compositionally biased region" description="Polar residues" evidence="2">
    <location>
        <begin position="68"/>
        <end position="78"/>
    </location>
</feature>
<feature type="compositionally biased region" description="Acidic residues" evidence="2">
    <location>
        <begin position="567"/>
        <end position="593"/>
    </location>
</feature>
<evidence type="ECO:0000313" key="4">
    <source>
        <dbReference type="EMBL" id="KHO00172.1"/>
    </source>
</evidence>
<dbReference type="RefSeq" id="XP_040681237.1">
    <property type="nucleotide sequence ID" value="XM_040820894.1"/>
</dbReference>
<name>A0A0B2WVM0_METAS</name>
<feature type="compositionally biased region" description="Polar residues" evidence="2">
    <location>
        <begin position="281"/>
        <end position="342"/>
    </location>
</feature>
<feature type="compositionally biased region" description="Basic and acidic residues" evidence="2">
    <location>
        <begin position="462"/>
        <end position="475"/>
    </location>
</feature>
<dbReference type="GeneID" id="63736550"/>
<feature type="region of interest" description="Disordered" evidence="2">
    <location>
        <begin position="462"/>
        <end position="601"/>
    </location>
</feature>
<keyword evidence="1" id="KW-0479">Metal-binding</keyword>
<proteinExistence type="predicted"/>
<feature type="zinc finger region" description="C3H1-type" evidence="1">
    <location>
        <begin position="701"/>
        <end position="729"/>
    </location>
</feature>
<dbReference type="OrthoDB" id="1922977at2759"/>
<keyword evidence="1" id="KW-0863">Zinc-finger</keyword>
<dbReference type="PROSITE" id="PS50103">
    <property type="entry name" value="ZF_C3H1"/>
    <property type="match status" value="1"/>
</dbReference>
<keyword evidence="1" id="KW-0862">Zinc</keyword>
<evidence type="ECO:0000256" key="1">
    <source>
        <dbReference type="PROSITE-ProRule" id="PRU00723"/>
    </source>
</evidence>
<feature type="compositionally biased region" description="Acidic residues" evidence="2">
    <location>
        <begin position="265"/>
        <end position="278"/>
    </location>
</feature>
<accession>A0A0B2WVM0</accession>
<feature type="compositionally biased region" description="Basic and acidic residues" evidence="2">
    <location>
        <begin position="343"/>
        <end position="357"/>
    </location>
</feature>
<dbReference type="InterPro" id="IPR000571">
    <property type="entry name" value="Znf_CCCH"/>
</dbReference>
<feature type="region of interest" description="Disordered" evidence="2">
    <location>
        <begin position="55"/>
        <end position="232"/>
    </location>
</feature>
<dbReference type="STRING" id="1081103.A0A0B2WVM0"/>
<dbReference type="HOGENOM" id="CLU_006646_0_0_1"/>
<dbReference type="AlphaFoldDB" id="A0A0B2WVM0"/>
<evidence type="ECO:0000256" key="2">
    <source>
        <dbReference type="SAM" id="MobiDB-lite"/>
    </source>
</evidence>
<protein>
    <submittedName>
        <fullName evidence="4">Zinc finger, CCCH-type</fullName>
    </submittedName>
</protein>
<dbReference type="GO" id="GO:0008270">
    <property type="term" value="F:zinc ion binding"/>
    <property type="evidence" value="ECO:0007669"/>
    <property type="project" value="UniProtKB-KW"/>
</dbReference>